<protein>
    <submittedName>
        <fullName evidence="2">NACHT and WD repeat domain-containing protein 1-like</fullName>
    </submittedName>
</protein>
<sequence length="196" mass="22389">MRWGVTDEAANDHTTMQLCLEEIRNCQQISTGPKFVSLLSHKYGTRPLPSDIICNEFETIIGAVDSEEDRTLMKQWYKQDTNAVPPVYILQPISSIISNFGHQGNRMLAEKTKSEWWRTYERLLEITTKAVLLSIKDTVRAHSLINSITEKEIEFGLHQSQDVSSSCLWFKREIQGLAANDKNPSAKNFVDQLDSK</sequence>
<proteinExistence type="predicted"/>
<accession>A0ABM0MSU9</accession>
<dbReference type="RefSeq" id="XP_006823090.1">
    <property type="nucleotide sequence ID" value="XM_006823027.1"/>
</dbReference>
<gene>
    <name evidence="2" type="primary">LOC102807783</name>
</gene>
<evidence type="ECO:0000313" key="2">
    <source>
        <dbReference type="RefSeq" id="XP_006823090.1"/>
    </source>
</evidence>
<feature type="non-terminal residue" evidence="2">
    <location>
        <position position="196"/>
    </location>
</feature>
<dbReference type="PANTHER" id="PTHR19871:SF14">
    <property type="entry name" value="DUF4062 DOMAIN-CONTAINING PROTEIN"/>
    <property type="match status" value="1"/>
</dbReference>
<keyword evidence="1" id="KW-1185">Reference proteome</keyword>
<dbReference type="InterPro" id="IPR052752">
    <property type="entry name" value="NACHT-WD_repeat"/>
</dbReference>
<name>A0ABM0MSU9_SACKO</name>
<organism evidence="1 2">
    <name type="scientific">Saccoglossus kowalevskii</name>
    <name type="common">Acorn worm</name>
    <dbReference type="NCBI Taxonomy" id="10224"/>
    <lineage>
        <taxon>Eukaryota</taxon>
        <taxon>Metazoa</taxon>
        <taxon>Hemichordata</taxon>
        <taxon>Enteropneusta</taxon>
        <taxon>Harrimaniidae</taxon>
        <taxon>Saccoglossus</taxon>
    </lineage>
</organism>
<dbReference type="Proteomes" id="UP000694865">
    <property type="component" value="Unplaced"/>
</dbReference>
<evidence type="ECO:0000313" key="1">
    <source>
        <dbReference type="Proteomes" id="UP000694865"/>
    </source>
</evidence>
<dbReference type="PANTHER" id="PTHR19871">
    <property type="entry name" value="BETA TRANSDUCIN-RELATED PROTEIN"/>
    <property type="match status" value="1"/>
</dbReference>
<dbReference type="GeneID" id="102807783"/>
<reference evidence="2" key="1">
    <citation type="submission" date="2025-08" db="UniProtKB">
        <authorList>
            <consortium name="RefSeq"/>
        </authorList>
    </citation>
    <scope>IDENTIFICATION</scope>
    <source>
        <tissue evidence="2">Testes</tissue>
    </source>
</reference>